<dbReference type="EMBL" id="LUHQ01000013">
    <property type="protein sequence ID" value="OAO89336.1"/>
    <property type="molecule type" value="Genomic_DNA"/>
</dbReference>
<dbReference type="AlphaFoldDB" id="A0A178U5Z1"/>
<dbReference type="InterPro" id="IPR025836">
    <property type="entry name" value="Zn_knuckle_CX2CX4HX4C"/>
</dbReference>
<reference evidence="3" key="1">
    <citation type="journal article" date="2016" name="Proc. Natl. Acad. Sci. U.S.A.">
        <title>Chromosome-level assembly of Arabidopsis thaliana Ler reveals the extent of translocation and inversion polymorphisms.</title>
        <authorList>
            <person name="Zapata L."/>
            <person name="Ding J."/>
            <person name="Willing E.M."/>
            <person name="Hartwig B."/>
            <person name="Bezdan D."/>
            <person name="Jiao W.B."/>
            <person name="Patel V."/>
            <person name="Velikkakam James G."/>
            <person name="Koornneef M."/>
            <person name="Ossowski S."/>
            <person name="Schneeberger K."/>
        </authorList>
    </citation>
    <scope>NUCLEOTIDE SEQUENCE [LARGE SCALE GENOMIC DNA]</scope>
    <source>
        <strain evidence="3">cv. Landsberg erecta</strain>
    </source>
</reference>
<gene>
    <name evidence="2" type="ORF">AXX17_ATUG01670</name>
</gene>
<protein>
    <recommendedName>
        <fullName evidence="1">Zinc knuckle CX2CX4HX4C domain-containing protein</fullName>
    </recommendedName>
</protein>
<dbReference type="Proteomes" id="UP000078284">
    <property type="component" value="Unassembled WGS sequence"/>
</dbReference>
<evidence type="ECO:0000313" key="3">
    <source>
        <dbReference type="Proteomes" id="UP000078284"/>
    </source>
</evidence>
<evidence type="ECO:0000313" key="2">
    <source>
        <dbReference type="EMBL" id="OAO89336.1"/>
    </source>
</evidence>
<dbReference type="Pfam" id="PF14392">
    <property type="entry name" value="zf-CCHC_4"/>
    <property type="match status" value="1"/>
</dbReference>
<feature type="domain" description="Zinc knuckle CX2CX4HX4C" evidence="1">
    <location>
        <begin position="212"/>
        <end position="249"/>
    </location>
</feature>
<sequence>MAESSSWLIGPSVLQTYAPSVSWWMIKPSAYQTIHVSDPVVYYDHPRFSNRLSLRSMVVGIGFGLSIHPYDPNDIIIKPKGPWIHPPDHRRLAREILLLSALGSLTGPTSILAMGSHRGLSRWGRMDASESITSVPCTLLKSHIRSLHPLGDATVRWYPLDLTPFGRDTSSSVSYQSPQARVSADWTTQLGIPILYLTNAMARPVGTGLGYRNFQFQANENTIIKFRFERLRNFCTKCGFLKHDVKECALSFEDDIPADGDAGNGDDNPDYEHEEQYMSSDDYCLALTQPF</sequence>
<name>A0A178U5Z1_ARATH</name>
<organism evidence="2 3">
    <name type="scientific">Arabidopsis thaliana</name>
    <name type="common">Mouse-ear cress</name>
    <dbReference type="NCBI Taxonomy" id="3702"/>
    <lineage>
        <taxon>Eukaryota</taxon>
        <taxon>Viridiplantae</taxon>
        <taxon>Streptophyta</taxon>
        <taxon>Embryophyta</taxon>
        <taxon>Tracheophyta</taxon>
        <taxon>Spermatophyta</taxon>
        <taxon>Magnoliopsida</taxon>
        <taxon>eudicotyledons</taxon>
        <taxon>Gunneridae</taxon>
        <taxon>Pentapetalae</taxon>
        <taxon>rosids</taxon>
        <taxon>malvids</taxon>
        <taxon>Brassicales</taxon>
        <taxon>Brassicaceae</taxon>
        <taxon>Camelineae</taxon>
        <taxon>Arabidopsis</taxon>
    </lineage>
</organism>
<comment type="caution">
    <text evidence="2">The sequence shown here is derived from an EMBL/GenBank/DDBJ whole genome shotgun (WGS) entry which is preliminary data.</text>
</comment>
<accession>A0A178U5Z1</accession>
<evidence type="ECO:0000259" key="1">
    <source>
        <dbReference type="Pfam" id="PF14392"/>
    </source>
</evidence>
<proteinExistence type="predicted"/>